<comment type="caution">
    <text evidence="2">The sequence shown here is derived from an EMBL/GenBank/DDBJ whole genome shotgun (WGS) entry which is preliminary data.</text>
</comment>
<feature type="domain" description="NAD-dependent epimerase/dehydratase" evidence="1">
    <location>
        <begin position="9"/>
        <end position="231"/>
    </location>
</feature>
<dbReference type="PANTHER" id="PTHR48079:SF6">
    <property type="entry name" value="NAD(P)-BINDING DOMAIN-CONTAINING PROTEIN-RELATED"/>
    <property type="match status" value="1"/>
</dbReference>
<keyword evidence="3" id="KW-1185">Reference proteome</keyword>
<dbReference type="InterPro" id="IPR051783">
    <property type="entry name" value="NAD(P)-dependent_oxidoreduct"/>
</dbReference>
<dbReference type="InterPro" id="IPR036291">
    <property type="entry name" value="NAD(P)-bd_dom_sf"/>
</dbReference>
<dbReference type="EMBL" id="JAVIZQ010000001">
    <property type="protein sequence ID" value="MDR6141658.1"/>
    <property type="molecule type" value="Genomic_DNA"/>
</dbReference>
<dbReference type="Proteomes" id="UP001249291">
    <property type="component" value="Unassembled WGS sequence"/>
</dbReference>
<dbReference type="SUPFAM" id="SSF51735">
    <property type="entry name" value="NAD(P)-binding Rossmann-fold domains"/>
    <property type="match status" value="1"/>
</dbReference>
<keyword evidence="2" id="KW-0560">Oxidoreductase</keyword>
<gene>
    <name evidence="2" type="ORF">QE375_001212</name>
</gene>
<proteinExistence type="predicted"/>
<protein>
    <submittedName>
        <fullName evidence="2">Nucleoside-diphosphate-sugar epimerase</fullName>
        <ecNumber evidence="2">1.1.1.412</ecNumber>
    </submittedName>
</protein>
<organism evidence="2 3">
    <name type="scientific">Microbacterium foliorum</name>
    <dbReference type="NCBI Taxonomy" id="104336"/>
    <lineage>
        <taxon>Bacteria</taxon>
        <taxon>Bacillati</taxon>
        <taxon>Actinomycetota</taxon>
        <taxon>Actinomycetes</taxon>
        <taxon>Micrococcales</taxon>
        <taxon>Microbacteriaceae</taxon>
        <taxon>Microbacterium</taxon>
    </lineage>
</organism>
<dbReference type="Pfam" id="PF01370">
    <property type="entry name" value="Epimerase"/>
    <property type="match status" value="1"/>
</dbReference>
<reference evidence="2 3" key="1">
    <citation type="submission" date="2023-08" db="EMBL/GenBank/DDBJ databases">
        <title>Functional and genomic diversity of the sorghum phyllosphere microbiome.</title>
        <authorList>
            <person name="Shade A."/>
        </authorList>
    </citation>
    <scope>NUCLEOTIDE SEQUENCE [LARGE SCALE GENOMIC DNA]</scope>
    <source>
        <strain evidence="2 3">SORGH_AS_0445</strain>
    </source>
</reference>
<dbReference type="PANTHER" id="PTHR48079">
    <property type="entry name" value="PROTEIN YEEZ"/>
    <property type="match status" value="1"/>
</dbReference>
<dbReference type="InterPro" id="IPR001509">
    <property type="entry name" value="Epimerase_deHydtase"/>
</dbReference>
<accession>A0ABU1HNP3</accession>
<sequence>MMSMSGARVLVTGASGFLGGYVVPELRRHGYEVFAAGRNEDALELVADDGHRVLGDLASLRTQDLPVDAVIHCAALSAPWGRWRDFREANVDGTDHVAEFARRNRVRRVVHVSSPSVYAAPRDRIGIREPDVDRSNRLNGYIRSKIAAEDLLLDAVDSGKIAELVIVRPRGLIGVGDPSLVPRLLDVHARIGVPVFDGGDNLIDVTAVENVALALRLALTRGDAAGGVYNITNDDPRRFRELLTILLERMGETPRFRPMHRRAAWVLASASEGVCSMLPWRPEPPLTRYTLSTIAYSQTLDITRAKAELGYRPEVSLDDALAGVAAHLRENA</sequence>
<dbReference type="GO" id="GO:0016491">
    <property type="term" value="F:oxidoreductase activity"/>
    <property type="evidence" value="ECO:0007669"/>
    <property type="project" value="UniProtKB-KW"/>
</dbReference>
<dbReference type="Gene3D" id="3.40.50.720">
    <property type="entry name" value="NAD(P)-binding Rossmann-like Domain"/>
    <property type="match status" value="1"/>
</dbReference>
<dbReference type="EC" id="1.1.1.412" evidence="2"/>
<evidence type="ECO:0000313" key="2">
    <source>
        <dbReference type="EMBL" id="MDR6141658.1"/>
    </source>
</evidence>
<evidence type="ECO:0000313" key="3">
    <source>
        <dbReference type="Proteomes" id="UP001249291"/>
    </source>
</evidence>
<name>A0ABU1HNP3_9MICO</name>
<evidence type="ECO:0000259" key="1">
    <source>
        <dbReference type="Pfam" id="PF01370"/>
    </source>
</evidence>